<dbReference type="GO" id="GO:0008270">
    <property type="term" value="F:zinc ion binding"/>
    <property type="evidence" value="ECO:0007669"/>
    <property type="project" value="InterPro"/>
</dbReference>
<keyword evidence="1" id="KW-0539">Nucleus</keyword>
<dbReference type="CDD" id="cd00067">
    <property type="entry name" value="GAL4"/>
    <property type="match status" value="1"/>
</dbReference>
<name>A0A9W9C2P6_9PLEO</name>
<dbReference type="PANTHER" id="PTHR38791">
    <property type="entry name" value="ZN(II)2CYS6 TRANSCRIPTION FACTOR (EUROFUNG)-RELATED-RELATED"/>
    <property type="match status" value="1"/>
</dbReference>
<dbReference type="InterPro" id="IPR053175">
    <property type="entry name" value="DHMBA_Reg_Transcription_Factor"/>
</dbReference>
<evidence type="ECO:0000313" key="4">
    <source>
        <dbReference type="Proteomes" id="UP001140562"/>
    </source>
</evidence>
<accession>A0A9W9C2P6</accession>
<dbReference type="GO" id="GO:0000981">
    <property type="term" value="F:DNA-binding transcription factor activity, RNA polymerase II-specific"/>
    <property type="evidence" value="ECO:0007669"/>
    <property type="project" value="InterPro"/>
</dbReference>
<dbReference type="Proteomes" id="UP001140562">
    <property type="component" value="Unassembled WGS sequence"/>
</dbReference>
<reference evidence="3" key="1">
    <citation type="submission" date="2022-10" db="EMBL/GenBank/DDBJ databases">
        <title>Tapping the CABI collections for fungal endophytes: first genome assemblies for Collariella, Neodidymelliopsis, Ascochyta clinopodiicola, Didymella pomorum, Didymosphaeria variabile, Neocosmospora piperis and Neocucurbitaria cava.</title>
        <authorList>
            <person name="Hill R."/>
        </authorList>
    </citation>
    <scope>NUCLEOTIDE SEQUENCE</scope>
    <source>
        <strain evidence="3">IMI 360193</strain>
    </source>
</reference>
<sequence length="388" mass="42784">MPQGLARSPECVQTGQWYFEVGHRGHANGAVNDDSAYCDFQKPSCSSCIRVSAPCVGYRDTNTIRIADETDDVRTKAIAGGSAANSPQITYLAPDMETAGRNMFFANYVCNFSQTWDGLLKYTNSVGVPEHLALSLDAVSLAFMAHNTGSSEAKDLSRKKYVAALRTINIELQDAVSAKNTSTFEGALLLDLFEKMTKSFPEDAAPRHAHVEGALALAKTRGLDLFQEGPELRSLLGLSLNATICCLTTRTKVSETIRAIREHLARAVNTESMNWKLSNVLMDIVDLIADIRTNLTPGTKAARCAILDNRLENLASEAPPVWSYERVVAPPEHRNGMFPDDSPPLYDAYPDRAVLQTWNVLRLLRILLYEELNSHRPVPTVSAPRFHT</sequence>
<keyword evidence="4" id="KW-1185">Reference proteome</keyword>
<feature type="domain" description="Zn(2)-C6 fungal-type" evidence="2">
    <location>
        <begin position="38"/>
        <end position="60"/>
    </location>
</feature>
<dbReference type="PANTHER" id="PTHR38791:SF1">
    <property type="entry name" value="TRANSCRIPTION FACTOR, PUTATIVE-RELATED"/>
    <property type="match status" value="1"/>
</dbReference>
<evidence type="ECO:0000259" key="2">
    <source>
        <dbReference type="Pfam" id="PF00172"/>
    </source>
</evidence>
<dbReference type="AlphaFoldDB" id="A0A9W9C2P6"/>
<comment type="caution">
    <text evidence="3">The sequence shown here is derived from an EMBL/GenBank/DDBJ whole genome shotgun (WGS) entry which is preliminary data.</text>
</comment>
<protein>
    <recommendedName>
        <fullName evidence="2">Zn(2)-C6 fungal-type domain-containing protein</fullName>
    </recommendedName>
</protein>
<dbReference type="Pfam" id="PF00172">
    <property type="entry name" value="Zn_clus"/>
    <property type="match status" value="1"/>
</dbReference>
<organism evidence="3 4">
    <name type="scientific">Didymella glomerata</name>
    <dbReference type="NCBI Taxonomy" id="749621"/>
    <lineage>
        <taxon>Eukaryota</taxon>
        <taxon>Fungi</taxon>
        <taxon>Dikarya</taxon>
        <taxon>Ascomycota</taxon>
        <taxon>Pezizomycotina</taxon>
        <taxon>Dothideomycetes</taxon>
        <taxon>Pleosporomycetidae</taxon>
        <taxon>Pleosporales</taxon>
        <taxon>Pleosporineae</taxon>
        <taxon>Didymellaceae</taxon>
        <taxon>Didymella</taxon>
    </lineage>
</organism>
<gene>
    <name evidence="3" type="ORF">N0V87_003509</name>
</gene>
<evidence type="ECO:0000256" key="1">
    <source>
        <dbReference type="ARBA" id="ARBA00023242"/>
    </source>
</evidence>
<proteinExistence type="predicted"/>
<evidence type="ECO:0000313" key="3">
    <source>
        <dbReference type="EMBL" id="KAJ4339074.1"/>
    </source>
</evidence>
<dbReference type="EMBL" id="JAPEUV010000025">
    <property type="protein sequence ID" value="KAJ4339074.1"/>
    <property type="molecule type" value="Genomic_DNA"/>
</dbReference>
<dbReference type="OrthoDB" id="5429770at2759"/>
<dbReference type="InterPro" id="IPR001138">
    <property type="entry name" value="Zn2Cys6_DnaBD"/>
</dbReference>